<evidence type="ECO:0000313" key="2">
    <source>
        <dbReference type="Proteomes" id="UP000053257"/>
    </source>
</evidence>
<dbReference type="EMBL" id="KN840627">
    <property type="protein sequence ID" value="KIP03216.1"/>
    <property type="molecule type" value="Genomic_DNA"/>
</dbReference>
<reference evidence="1 2" key="1">
    <citation type="journal article" date="2014" name="PLoS Genet.">
        <title>Analysis of the Phlebiopsis gigantea genome, transcriptome and secretome provides insight into its pioneer colonization strategies of wood.</title>
        <authorList>
            <person name="Hori C."/>
            <person name="Ishida T."/>
            <person name="Igarashi K."/>
            <person name="Samejima M."/>
            <person name="Suzuki H."/>
            <person name="Master E."/>
            <person name="Ferreira P."/>
            <person name="Ruiz-Duenas F.J."/>
            <person name="Held B."/>
            <person name="Canessa P."/>
            <person name="Larrondo L.F."/>
            <person name="Schmoll M."/>
            <person name="Druzhinina I.S."/>
            <person name="Kubicek C.P."/>
            <person name="Gaskell J.A."/>
            <person name="Kersten P."/>
            <person name="St John F."/>
            <person name="Glasner J."/>
            <person name="Sabat G."/>
            <person name="Splinter BonDurant S."/>
            <person name="Syed K."/>
            <person name="Yadav J."/>
            <person name="Mgbeahuruike A.C."/>
            <person name="Kovalchuk A."/>
            <person name="Asiegbu F.O."/>
            <person name="Lackner G."/>
            <person name="Hoffmeister D."/>
            <person name="Rencoret J."/>
            <person name="Gutierrez A."/>
            <person name="Sun H."/>
            <person name="Lindquist E."/>
            <person name="Barry K."/>
            <person name="Riley R."/>
            <person name="Grigoriev I.V."/>
            <person name="Henrissat B."/>
            <person name="Kues U."/>
            <person name="Berka R.M."/>
            <person name="Martinez A.T."/>
            <person name="Covert S.F."/>
            <person name="Blanchette R.A."/>
            <person name="Cullen D."/>
        </authorList>
    </citation>
    <scope>NUCLEOTIDE SEQUENCE [LARGE SCALE GENOMIC DNA]</scope>
    <source>
        <strain evidence="1 2">11061_1 CR5-6</strain>
    </source>
</reference>
<dbReference type="Proteomes" id="UP000053257">
    <property type="component" value="Unassembled WGS sequence"/>
</dbReference>
<keyword evidence="2" id="KW-1185">Reference proteome</keyword>
<protein>
    <submittedName>
        <fullName evidence="1">Uncharacterized protein</fullName>
    </submittedName>
</protein>
<gene>
    <name evidence="1" type="ORF">PHLGIDRAFT_121776</name>
</gene>
<name>A0A0C3RSA6_PHLG1</name>
<sequence length="75" mass="8608">MTTKYLPEVVYTIALTSLSTHMLWQRKDAADARAHYDARLRLLADTAARLRAGAHAEHWDAQDWEELKREAEEAA</sequence>
<dbReference type="HOGENOM" id="CLU_2671893_0_0_1"/>
<accession>A0A0C3RSA6</accession>
<dbReference type="AlphaFoldDB" id="A0A0C3RSA6"/>
<organism evidence="1 2">
    <name type="scientific">Phlebiopsis gigantea (strain 11061_1 CR5-6)</name>
    <name type="common">White-rot fungus</name>
    <name type="synonym">Peniophora gigantea</name>
    <dbReference type="NCBI Taxonomy" id="745531"/>
    <lineage>
        <taxon>Eukaryota</taxon>
        <taxon>Fungi</taxon>
        <taxon>Dikarya</taxon>
        <taxon>Basidiomycota</taxon>
        <taxon>Agaricomycotina</taxon>
        <taxon>Agaricomycetes</taxon>
        <taxon>Polyporales</taxon>
        <taxon>Phanerochaetaceae</taxon>
        <taxon>Phlebiopsis</taxon>
    </lineage>
</organism>
<proteinExistence type="predicted"/>
<evidence type="ECO:0000313" key="1">
    <source>
        <dbReference type="EMBL" id="KIP03216.1"/>
    </source>
</evidence>